<organism evidence="8 9">
    <name type="scientific">Fusobacterium hominis</name>
    <dbReference type="NCBI Taxonomy" id="2764326"/>
    <lineage>
        <taxon>Bacteria</taxon>
        <taxon>Fusobacteriati</taxon>
        <taxon>Fusobacteriota</taxon>
        <taxon>Fusobacteriia</taxon>
        <taxon>Fusobacteriales</taxon>
        <taxon>Fusobacteriaceae</taxon>
        <taxon>Fusobacterium</taxon>
    </lineage>
</organism>
<keyword evidence="3 5" id="KW-0238">DNA-binding</keyword>
<dbReference type="GO" id="GO:0003677">
    <property type="term" value="F:DNA binding"/>
    <property type="evidence" value="ECO:0007669"/>
    <property type="project" value="UniProtKB-UniRule"/>
</dbReference>
<dbReference type="Gene3D" id="1.10.443.10">
    <property type="entry name" value="Intergrase catalytic core"/>
    <property type="match status" value="1"/>
</dbReference>
<dbReference type="InterPro" id="IPR013762">
    <property type="entry name" value="Integrase-like_cat_sf"/>
</dbReference>
<evidence type="ECO:0000313" key="8">
    <source>
        <dbReference type="EMBL" id="QNM15868.1"/>
    </source>
</evidence>
<dbReference type="AlphaFoldDB" id="A0A7G9GYI6"/>
<dbReference type="RefSeq" id="WP_187423138.1">
    <property type="nucleotide sequence ID" value="NZ_CP060637.1"/>
</dbReference>
<evidence type="ECO:0000259" key="7">
    <source>
        <dbReference type="PROSITE" id="PS51900"/>
    </source>
</evidence>
<evidence type="ECO:0000256" key="2">
    <source>
        <dbReference type="ARBA" id="ARBA00022908"/>
    </source>
</evidence>
<dbReference type="Gene3D" id="1.10.150.130">
    <property type="match status" value="1"/>
</dbReference>
<gene>
    <name evidence="8" type="ORF">H9Q81_03265</name>
</gene>
<keyword evidence="9" id="KW-1185">Reference proteome</keyword>
<dbReference type="PROSITE" id="PS51898">
    <property type="entry name" value="TYR_RECOMBINASE"/>
    <property type="match status" value="1"/>
</dbReference>
<dbReference type="PROSITE" id="PS51900">
    <property type="entry name" value="CB"/>
    <property type="match status" value="1"/>
</dbReference>
<accession>A0A7G9GYI6</accession>
<dbReference type="PANTHER" id="PTHR30349:SF64">
    <property type="entry name" value="PROPHAGE INTEGRASE INTD-RELATED"/>
    <property type="match status" value="1"/>
</dbReference>
<feature type="domain" description="Core-binding (CB)" evidence="7">
    <location>
        <begin position="22"/>
        <end position="108"/>
    </location>
</feature>
<evidence type="ECO:0000259" key="6">
    <source>
        <dbReference type="PROSITE" id="PS51898"/>
    </source>
</evidence>
<sequence>MDLIKREETRLDTTRRKKRKKENKKSIFEIYLSEKTLKDYFFYLNDFLLYIYDSNTPIKNEELIELMSDITDEDVEDYLSHLLYERNLKKTSINKIISALKSLYKELEKHGIKNPFKFIKLFKTTRNLDNILKVSFKDINEILDKYKIYDDKGYRNNVILYTLFYTGMRSQELLNLKYTNILNRDNDYFLKLEKTKSGREQYKPLHETLVQKILEYKRYVMSMYNFSENDMENQFVFPSSFEKNTQLSYSSLYRIIQDMGKVIGLDISPHNIRHAIASELSANGADIIEIRDFLGHADTKVTEVYINAKSLLDKKIIDKIPVDLHK</sequence>
<keyword evidence="4" id="KW-0233">DNA recombination</keyword>
<dbReference type="InterPro" id="IPR004107">
    <property type="entry name" value="Integrase_SAM-like_N"/>
</dbReference>
<dbReference type="InterPro" id="IPR010998">
    <property type="entry name" value="Integrase_recombinase_N"/>
</dbReference>
<name>A0A7G9GYI6_9FUSO</name>
<evidence type="ECO:0000256" key="4">
    <source>
        <dbReference type="ARBA" id="ARBA00023172"/>
    </source>
</evidence>
<dbReference type="InterPro" id="IPR050090">
    <property type="entry name" value="Tyrosine_recombinase_XerCD"/>
</dbReference>
<dbReference type="CDD" id="cd00397">
    <property type="entry name" value="DNA_BRE_C"/>
    <property type="match status" value="1"/>
</dbReference>
<evidence type="ECO:0000313" key="9">
    <source>
        <dbReference type="Proteomes" id="UP000515913"/>
    </source>
</evidence>
<dbReference type="GO" id="GO:0006310">
    <property type="term" value="P:DNA recombination"/>
    <property type="evidence" value="ECO:0007669"/>
    <property type="project" value="UniProtKB-KW"/>
</dbReference>
<dbReference type="InterPro" id="IPR044068">
    <property type="entry name" value="CB"/>
</dbReference>
<proteinExistence type="inferred from homology"/>
<comment type="similarity">
    <text evidence="1">Belongs to the 'phage' integrase family.</text>
</comment>
<dbReference type="Pfam" id="PF00589">
    <property type="entry name" value="Phage_integrase"/>
    <property type="match status" value="1"/>
</dbReference>
<evidence type="ECO:0000256" key="5">
    <source>
        <dbReference type="PROSITE-ProRule" id="PRU01248"/>
    </source>
</evidence>
<dbReference type="InterPro" id="IPR002104">
    <property type="entry name" value="Integrase_catalytic"/>
</dbReference>
<dbReference type="EMBL" id="CP060637">
    <property type="protein sequence ID" value="QNM15868.1"/>
    <property type="molecule type" value="Genomic_DNA"/>
</dbReference>
<keyword evidence="2" id="KW-0229">DNA integration</keyword>
<dbReference type="PANTHER" id="PTHR30349">
    <property type="entry name" value="PHAGE INTEGRASE-RELATED"/>
    <property type="match status" value="1"/>
</dbReference>
<dbReference type="Pfam" id="PF13495">
    <property type="entry name" value="Phage_int_SAM_4"/>
    <property type="match status" value="1"/>
</dbReference>
<dbReference type="SUPFAM" id="SSF56349">
    <property type="entry name" value="DNA breaking-rejoining enzymes"/>
    <property type="match status" value="1"/>
</dbReference>
<dbReference type="Proteomes" id="UP000515913">
    <property type="component" value="Chromosome"/>
</dbReference>
<dbReference type="InterPro" id="IPR011010">
    <property type="entry name" value="DNA_brk_join_enz"/>
</dbReference>
<dbReference type="GO" id="GO:0015074">
    <property type="term" value="P:DNA integration"/>
    <property type="evidence" value="ECO:0007669"/>
    <property type="project" value="UniProtKB-KW"/>
</dbReference>
<dbReference type="KEGG" id="fho:H9Q81_03265"/>
<evidence type="ECO:0000256" key="1">
    <source>
        <dbReference type="ARBA" id="ARBA00008857"/>
    </source>
</evidence>
<reference evidence="8 9" key="1">
    <citation type="submission" date="2020-08" db="EMBL/GenBank/DDBJ databases">
        <authorList>
            <person name="Liu C."/>
            <person name="Sun Q."/>
        </authorList>
    </citation>
    <scope>NUCLEOTIDE SEQUENCE [LARGE SCALE GENOMIC DNA]</scope>
    <source>
        <strain evidence="8 9">NSJ-57</strain>
    </source>
</reference>
<protein>
    <submittedName>
        <fullName evidence="8">Tyrosine-type recombinase/integrase</fullName>
    </submittedName>
</protein>
<feature type="domain" description="Tyr recombinase" evidence="6">
    <location>
        <begin position="127"/>
        <end position="318"/>
    </location>
</feature>
<evidence type="ECO:0000256" key="3">
    <source>
        <dbReference type="ARBA" id="ARBA00023125"/>
    </source>
</evidence>